<dbReference type="PROSITE" id="PS50893">
    <property type="entry name" value="ABC_TRANSPORTER_2"/>
    <property type="match status" value="1"/>
</dbReference>
<keyword evidence="2 7" id="KW-0812">Transmembrane</keyword>
<dbReference type="GO" id="GO:0005524">
    <property type="term" value="F:ATP binding"/>
    <property type="evidence" value="ECO:0007669"/>
    <property type="project" value="UniProtKB-KW"/>
</dbReference>
<evidence type="ECO:0000256" key="7">
    <source>
        <dbReference type="SAM" id="Phobius"/>
    </source>
</evidence>
<keyword evidence="3" id="KW-0547">Nucleotide-binding</keyword>
<dbReference type="PANTHER" id="PTHR24221">
    <property type="entry name" value="ATP-BINDING CASSETTE SUB-FAMILY B"/>
    <property type="match status" value="1"/>
</dbReference>
<dbReference type="SMART" id="SM00382">
    <property type="entry name" value="AAA"/>
    <property type="match status" value="1"/>
</dbReference>
<evidence type="ECO:0000256" key="1">
    <source>
        <dbReference type="ARBA" id="ARBA00004651"/>
    </source>
</evidence>
<evidence type="ECO:0000256" key="5">
    <source>
        <dbReference type="ARBA" id="ARBA00022989"/>
    </source>
</evidence>
<accession>A0A543IWX0</accession>
<feature type="transmembrane region" description="Helical" evidence="7">
    <location>
        <begin position="156"/>
        <end position="179"/>
    </location>
</feature>
<feature type="transmembrane region" description="Helical" evidence="7">
    <location>
        <begin position="20"/>
        <end position="48"/>
    </location>
</feature>
<comment type="caution">
    <text evidence="9">The sequence shown here is derived from an EMBL/GenBank/DDBJ whole genome shotgun (WGS) entry which is preliminary data.</text>
</comment>
<evidence type="ECO:0000313" key="10">
    <source>
        <dbReference type="Proteomes" id="UP000319213"/>
    </source>
</evidence>
<feature type="transmembrane region" description="Helical" evidence="7">
    <location>
        <begin position="264"/>
        <end position="283"/>
    </location>
</feature>
<evidence type="ECO:0000256" key="4">
    <source>
        <dbReference type="ARBA" id="ARBA00022840"/>
    </source>
</evidence>
<evidence type="ECO:0000256" key="3">
    <source>
        <dbReference type="ARBA" id="ARBA00022741"/>
    </source>
</evidence>
<dbReference type="InterPro" id="IPR003439">
    <property type="entry name" value="ABC_transporter-like_ATP-bd"/>
</dbReference>
<keyword evidence="6 7" id="KW-0472">Membrane</keyword>
<dbReference type="Gene3D" id="3.40.50.300">
    <property type="entry name" value="P-loop containing nucleotide triphosphate hydrolases"/>
    <property type="match status" value="1"/>
</dbReference>
<dbReference type="RefSeq" id="WP_229789134.1">
    <property type="nucleotide sequence ID" value="NZ_BMPV01000007.1"/>
</dbReference>
<dbReference type="InterPro" id="IPR039421">
    <property type="entry name" value="Type_1_exporter"/>
</dbReference>
<dbReference type="GO" id="GO:0016887">
    <property type="term" value="F:ATP hydrolysis activity"/>
    <property type="evidence" value="ECO:0007669"/>
    <property type="project" value="InterPro"/>
</dbReference>
<keyword evidence="10" id="KW-1185">Reference proteome</keyword>
<comment type="subcellular location">
    <subcellularLocation>
        <location evidence="1">Cell membrane</location>
        <topology evidence="1">Multi-pass membrane protein</topology>
    </subcellularLocation>
</comment>
<protein>
    <submittedName>
        <fullName evidence="9">ATP-binding cassette subfamily B protein</fullName>
    </submittedName>
</protein>
<evidence type="ECO:0000256" key="6">
    <source>
        <dbReference type="ARBA" id="ARBA00023136"/>
    </source>
</evidence>
<name>A0A543IWX0_9ACTN</name>
<evidence type="ECO:0000313" key="9">
    <source>
        <dbReference type="EMBL" id="TQM75066.1"/>
    </source>
</evidence>
<dbReference type="InterPro" id="IPR027417">
    <property type="entry name" value="P-loop_NTPase"/>
</dbReference>
<dbReference type="AlphaFoldDB" id="A0A543IWX0"/>
<dbReference type="InterPro" id="IPR003593">
    <property type="entry name" value="AAA+_ATPase"/>
</dbReference>
<dbReference type="EMBL" id="VFPQ01000001">
    <property type="protein sequence ID" value="TQM75066.1"/>
    <property type="molecule type" value="Genomic_DNA"/>
</dbReference>
<dbReference type="Gene3D" id="1.20.1560.10">
    <property type="entry name" value="ABC transporter type 1, transmembrane domain"/>
    <property type="match status" value="1"/>
</dbReference>
<dbReference type="Proteomes" id="UP000319213">
    <property type="component" value="Unassembled WGS sequence"/>
</dbReference>
<keyword evidence="5 7" id="KW-1133">Transmembrane helix</keyword>
<dbReference type="SUPFAM" id="SSF90123">
    <property type="entry name" value="ABC transporter transmembrane region"/>
    <property type="match status" value="1"/>
</dbReference>
<dbReference type="PANTHER" id="PTHR24221:SF646">
    <property type="entry name" value="HAEMOLYSIN SECRETION ATP-BINDING PROTEIN"/>
    <property type="match status" value="1"/>
</dbReference>
<feature type="transmembrane region" description="Helical" evidence="7">
    <location>
        <begin position="289"/>
        <end position="307"/>
    </location>
</feature>
<evidence type="ECO:0000259" key="8">
    <source>
        <dbReference type="PROSITE" id="PS50893"/>
    </source>
</evidence>
<gene>
    <name evidence="9" type="ORF">FHX40_1762</name>
</gene>
<evidence type="ECO:0000256" key="2">
    <source>
        <dbReference type="ARBA" id="ARBA00022692"/>
    </source>
</evidence>
<proteinExistence type="predicted"/>
<feature type="transmembrane region" description="Helical" evidence="7">
    <location>
        <begin position="60"/>
        <end position="82"/>
    </location>
</feature>
<dbReference type="SUPFAM" id="SSF52540">
    <property type="entry name" value="P-loop containing nucleoside triphosphate hydrolases"/>
    <property type="match status" value="1"/>
</dbReference>
<keyword evidence="4 9" id="KW-0067">ATP-binding</keyword>
<dbReference type="CDD" id="cd03228">
    <property type="entry name" value="ABCC_MRP_Like"/>
    <property type="match status" value="1"/>
</dbReference>
<dbReference type="GO" id="GO:0034040">
    <property type="term" value="F:ATPase-coupled lipid transmembrane transporter activity"/>
    <property type="evidence" value="ECO:0007669"/>
    <property type="project" value="TreeGrafter"/>
</dbReference>
<dbReference type="Pfam" id="PF00005">
    <property type="entry name" value="ABC_tran"/>
    <property type="match status" value="1"/>
</dbReference>
<dbReference type="InterPro" id="IPR036640">
    <property type="entry name" value="ABC1_TM_sf"/>
</dbReference>
<reference evidence="9 10" key="1">
    <citation type="submission" date="2019-06" db="EMBL/GenBank/DDBJ databases">
        <title>Sequencing the genomes of 1000 actinobacteria strains.</title>
        <authorList>
            <person name="Klenk H.-P."/>
        </authorList>
    </citation>
    <scope>NUCLEOTIDE SEQUENCE [LARGE SCALE GENOMIC DNA]</scope>
    <source>
        <strain evidence="9 10">DSM 43186</strain>
    </source>
</reference>
<dbReference type="GO" id="GO:0005886">
    <property type="term" value="C:plasma membrane"/>
    <property type="evidence" value="ECO:0007669"/>
    <property type="project" value="UniProtKB-SubCell"/>
</dbReference>
<feature type="domain" description="ABC transporter" evidence="8">
    <location>
        <begin position="355"/>
        <end position="598"/>
    </location>
</feature>
<sequence length="617" mass="66882">MRDIADRMRLVRVLAAARPLPLALLTAALLIQSMIPAATAAALAFLVGELGEAAEQGTRDVFAVAIVPLAVFAAVLVLGHLAEAVVTPLEQLAAARIDGRHRTEVTRLVAATDTIAAVEDPKVQVLVRQALADRSRGYDRTPADGALAQLRWAARLVGAAAACAVLASLSWWLVPLVLLPAAANRMIRTRDNLRLIGHWREATEGELHADVWRNAAVSPAEGKDVRVFGFADWMVDRMQDHIRQANHGLWRHVDRMLRRSWRHALIVAAGLVPAYVAVAVSTADGRATVAVATAVLTAGWSLFLVLGPSSDMYDIASGIRVLKATDELRAALAERAPATRGELPPPDSPGPAPLVRFEKVSFGYPTTGRAVLRDLDLEIRPGELLAIVGLNGAGKSTLIKLLAGLYRPRSGRITVDGVDLARLDPDLWRAKLSIVFQDFVRYRLTARDNVALGQAHLPPDQRLIDAAAASAGLADVLDRLPDGWDTPLSRSRTGGVDLSGGQWQQVVLARALYAVRRGARLLVLDEPTAHLDVRTEFEVFNRLAANRGETSVVLISHRLSTVRQADRIVLLDGGRITESGTHDELMALGGTYAEMFAIQAERFRRGHDDRIEEVTPR</sequence>
<organism evidence="9 10">
    <name type="scientific">Thermopolyspora flexuosa</name>
    <dbReference type="NCBI Taxonomy" id="103836"/>
    <lineage>
        <taxon>Bacteria</taxon>
        <taxon>Bacillati</taxon>
        <taxon>Actinomycetota</taxon>
        <taxon>Actinomycetes</taxon>
        <taxon>Streptosporangiales</taxon>
        <taxon>Streptosporangiaceae</taxon>
        <taxon>Thermopolyspora</taxon>
    </lineage>
</organism>